<keyword evidence="1" id="KW-0238">DNA-binding</keyword>
<dbReference type="RefSeq" id="XP_018285763.1">
    <property type="nucleotide sequence ID" value="XM_018442601.1"/>
</dbReference>
<evidence type="ECO:0000313" key="2">
    <source>
        <dbReference type="Proteomes" id="UP000077315"/>
    </source>
</evidence>
<organism evidence="1 2">
    <name type="scientific">Phycomyces blakesleeanus (strain ATCC 8743b / DSM 1359 / FGSC 10004 / NBRC 33097 / NRRL 1555)</name>
    <dbReference type="NCBI Taxonomy" id="763407"/>
    <lineage>
        <taxon>Eukaryota</taxon>
        <taxon>Fungi</taxon>
        <taxon>Fungi incertae sedis</taxon>
        <taxon>Mucoromycota</taxon>
        <taxon>Mucoromycotina</taxon>
        <taxon>Mucoromycetes</taxon>
        <taxon>Mucorales</taxon>
        <taxon>Phycomycetaceae</taxon>
        <taxon>Phycomyces</taxon>
    </lineage>
</organism>
<dbReference type="GeneID" id="29003507"/>
<dbReference type="GO" id="GO:0003677">
    <property type="term" value="F:DNA binding"/>
    <property type="evidence" value="ECO:0007669"/>
    <property type="project" value="UniProtKB-KW"/>
</dbReference>
<dbReference type="OrthoDB" id="2447222at2759"/>
<dbReference type="AlphaFoldDB" id="A0A162TJY1"/>
<evidence type="ECO:0000313" key="1">
    <source>
        <dbReference type="EMBL" id="OAD67723.1"/>
    </source>
</evidence>
<dbReference type="EMBL" id="KV440998">
    <property type="protein sequence ID" value="OAD67723.1"/>
    <property type="molecule type" value="Genomic_DNA"/>
</dbReference>
<reference evidence="2" key="1">
    <citation type="submission" date="2015-06" db="EMBL/GenBank/DDBJ databases">
        <title>Expansion of signal transduction pathways in fungi by whole-genome duplication.</title>
        <authorList>
            <consortium name="DOE Joint Genome Institute"/>
            <person name="Corrochano L.M."/>
            <person name="Kuo A."/>
            <person name="Marcet-Houben M."/>
            <person name="Polaino S."/>
            <person name="Salamov A."/>
            <person name="Villalobos J.M."/>
            <person name="Alvarez M.I."/>
            <person name="Avalos J."/>
            <person name="Benito E.P."/>
            <person name="Benoit I."/>
            <person name="Burger G."/>
            <person name="Camino L.P."/>
            <person name="Canovas D."/>
            <person name="Cerda-Olmedo E."/>
            <person name="Cheng J.-F."/>
            <person name="Dominguez A."/>
            <person name="Elias M."/>
            <person name="Eslava A.P."/>
            <person name="Glaser F."/>
            <person name="Grimwood J."/>
            <person name="Gutierrez G."/>
            <person name="Heitman J."/>
            <person name="Henrissat B."/>
            <person name="Iturriaga E.A."/>
            <person name="Lang B.F."/>
            <person name="Lavin J.L."/>
            <person name="Lee S."/>
            <person name="Li W."/>
            <person name="Lindquist E."/>
            <person name="Lopez-Garcia S."/>
            <person name="Luque E.M."/>
            <person name="Marcos A.T."/>
            <person name="Martin J."/>
            <person name="McCluskey K."/>
            <person name="Medina H.R."/>
            <person name="Miralles-Duran A."/>
            <person name="Miyazaki A."/>
            <person name="Munoz-Torres E."/>
            <person name="Oguiza J.A."/>
            <person name="Ohm R."/>
            <person name="Olmedo M."/>
            <person name="Orejas M."/>
            <person name="Ortiz-Castellanos L."/>
            <person name="Pisabarro A.G."/>
            <person name="Rodriguez-Romero J."/>
            <person name="Ruiz-Herrera J."/>
            <person name="Ruiz-Vazquez R."/>
            <person name="Sanz C."/>
            <person name="Schackwitz W."/>
            <person name="Schmutz J."/>
            <person name="Shahriari M."/>
            <person name="Shelest E."/>
            <person name="Silva-Franco F."/>
            <person name="Soanes D."/>
            <person name="Syed K."/>
            <person name="Tagua V.G."/>
            <person name="Talbot N.J."/>
            <person name="Thon M."/>
            <person name="De vries R.P."/>
            <person name="Wiebenga A."/>
            <person name="Yadav J.S."/>
            <person name="Braun E.L."/>
            <person name="Baker S."/>
            <person name="Garre V."/>
            <person name="Horwitz B."/>
            <person name="Torres-Martinez S."/>
            <person name="Idnurm A."/>
            <person name="Herrera-Estrella A."/>
            <person name="Gabaldon T."/>
            <person name="Grigoriev I.V."/>
        </authorList>
    </citation>
    <scope>NUCLEOTIDE SEQUENCE [LARGE SCALE GENOMIC DNA]</scope>
    <source>
        <strain evidence="2">NRRL 1555(-)</strain>
    </source>
</reference>
<keyword evidence="1" id="KW-0371">Homeobox</keyword>
<accession>A0A162TJY1</accession>
<proteinExistence type="predicted"/>
<dbReference type="VEuPathDB" id="FungiDB:PHYBLDRAFT_72134"/>
<sequence>MQADIKNRKNVRKKNDLIDVKDCNASQGWMEKFGKHHCIKMNRIHGEAGSTDIESLQIDKTAIKGKIKGYSACDTYNFDETALFYATPPRTMISHQKFSG</sequence>
<dbReference type="Proteomes" id="UP000077315">
    <property type="component" value="Unassembled WGS sequence"/>
</dbReference>
<gene>
    <name evidence="1" type="ORF">PHYBLDRAFT_72134</name>
</gene>
<name>A0A162TJY1_PHYB8</name>
<dbReference type="InParanoid" id="A0A162TJY1"/>
<keyword evidence="2" id="KW-1185">Reference proteome</keyword>
<protein>
    <submittedName>
        <fullName evidence="1">Homeodomain-like DNA binding domain-containing transcription factor</fullName>
    </submittedName>
</protein>